<dbReference type="Proteomes" id="UP000001172">
    <property type="component" value="Chromosome"/>
</dbReference>
<reference evidence="1 2" key="1">
    <citation type="journal article" date="2004" name="Nucleic Acids Res.">
        <title>Thermoadaptation trait revealed by the genome sequence of thermophilic Geobacillus kaustophilus.</title>
        <authorList>
            <person name="Takami H."/>
            <person name="Takaki Y."/>
            <person name="Chee G.J."/>
            <person name="Nishi S."/>
            <person name="Shimamura S."/>
            <person name="Suzuki H."/>
            <person name="Matsui S."/>
            <person name="Uchiyama I."/>
        </authorList>
    </citation>
    <scope>NUCLEOTIDE SEQUENCE [LARGE SCALE GENOMIC DNA]</scope>
    <source>
        <strain evidence="1 2">HTA426</strain>
    </source>
</reference>
<dbReference type="STRING" id="235909.GK2060"/>
<dbReference type="KEGG" id="gka:GK2060"/>
<dbReference type="HOGENOM" id="CLU_1842251_0_0_9"/>
<sequence length="139" mass="15756">MPIFASTDVSAANTAANKAYTIHISIPSLSLRIFLIYYTMRRKNISPFFHSFVIMEGKHHFCELGVKMSTNPPRSDEVRQWFAPFVIEEPDSYQNKKEALQNKSRWSQALTCGEKRADISNFPLAPASVGTPFFQPLLA</sequence>
<name>Q5KY91_GEOKA</name>
<dbReference type="EMBL" id="BA000043">
    <property type="protein sequence ID" value="BAD76345.1"/>
    <property type="molecule type" value="Genomic_DNA"/>
</dbReference>
<gene>
    <name evidence="1" type="ordered locus">GK2060</name>
</gene>
<dbReference type="AlphaFoldDB" id="Q5KY91"/>
<evidence type="ECO:0000313" key="2">
    <source>
        <dbReference type="Proteomes" id="UP000001172"/>
    </source>
</evidence>
<organism evidence="1 2">
    <name type="scientific">Geobacillus kaustophilus (strain HTA426)</name>
    <dbReference type="NCBI Taxonomy" id="235909"/>
    <lineage>
        <taxon>Bacteria</taxon>
        <taxon>Bacillati</taxon>
        <taxon>Bacillota</taxon>
        <taxon>Bacilli</taxon>
        <taxon>Bacillales</taxon>
        <taxon>Anoxybacillaceae</taxon>
        <taxon>Geobacillus</taxon>
        <taxon>Geobacillus thermoleovorans group</taxon>
    </lineage>
</organism>
<accession>Q5KY91</accession>
<evidence type="ECO:0000313" key="1">
    <source>
        <dbReference type="EMBL" id="BAD76345.1"/>
    </source>
</evidence>
<protein>
    <submittedName>
        <fullName evidence="1">Uncharacterized protein</fullName>
    </submittedName>
</protein>
<proteinExistence type="predicted"/>
<keyword evidence="2" id="KW-1185">Reference proteome</keyword>